<evidence type="ECO:0000313" key="3">
    <source>
        <dbReference type="Proteomes" id="UP000467637"/>
    </source>
</evidence>
<protein>
    <recommendedName>
        <fullName evidence="1">TniQ domain-containing protein</fullName>
    </recommendedName>
</protein>
<feature type="domain" description="TniQ" evidence="1">
    <location>
        <begin position="31"/>
        <end position="148"/>
    </location>
</feature>
<keyword evidence="3" id="KW-1185">Reference proteome</keyword>
<dbReference type="Pfam" id="PF06527">
    <property type="entry name" value="TniQ"/>
    <property type="match status" value="1"/>
</dbReference>
<comment type="caution">
    <text evidence="2">The sequence shown here is derived from an EMBL/GenBank/DDBJ whole genome shotgun (WGS) entry which is preliminary data.</text>
</comment>
<reference evidence="2 3" key="1">
    <citation type="submission" date="2019-12" db="EMBL/GenBank/DDBJ databases">
        <authorList>
            <person name="Huq M.A."/>
        </authorList>
    </citation>
    <scope>NUCLEOTIDE SEQUENCE [LARGE SCALE GENOMIC DNA]</scope>
    <source>
        <strain evidence="2 3">MAH-34</strain>
    </source>
</reference>
<organism evidence="2 3">
    <name type="scientific">Paenibacillus anseongense</name>
    <dbReference type="NCBI Taxonomy" id="2682845"/>
    <lineage>
        <taxon>Bacteria</taxon>
        <taxon>Bacillati</taxon>
        <taxon>Bacillota</taxon>
        <taxon>Bacilli</taxon>
        <taxon>Bacillales</taxon>
        <taxon>Paenibacillaceae</taxon>
        <taxon>Paenibacillus</taxon>
    </lineage>
</organism>
<evidence type="ECO:0000259" key="1">
    <source>
        <dbReference type="Pfam" id="PF06527"/>
    </source>
</evidence>
<dbReference type="Proteomes" id="UP000467637">
    <property type="component" value="Unassembled WGS sequence"/>
</dbReference>
<dbReference type="InterPro" id="IPR009492">
    <property type="entry name" value="TniQ"/>
</dbReference>
<dbReference type="EMBL" id="WSEM01000034">
    <property type="protein sequence ID" value="MVQ39486.1"/>
    <property type="molecule type" value="Genomic_DNA"/>
</dbReference>
<name>A0ABW9UKG9_9BACL</name>
<proteinExistence type="predicted"/>
<accession>A0ABW9UKG9</accession>
<gene>
    <name evidence="2" type="ORF">GON05_33335</name>
</gene>
<evidence type="ECO:0000313" key="2">
    <source>
        <dbReference type="EMBL" id="MVQ39486.1"/>
    </source>
</evidence>
<sequence length="636" mass="73463">MNHLEIILKQTWNKEVSCLFLKLPVRKKIIFDESIDSFIRRLADANHIETSSFFAMIGISKNTFKERINNNCLQRLSELSGVEVEKLRKLTFLDIFEGNNKEIDNLVKMKGVYLLKAKICPKCVQEYKYIRKVWAIGLYTVCHIHNILMVEKCPSCNGTLYSNFDSMTECKCGYKLTKGDSKEIEFRSLEKFLYNKLLGFNTEIECFNSLSFSNCLYILIVFSTIVNKLSFSGTVKFTSVENNDIEVFQKAMDLFFNWPLNFMNFIDLYNKTSLGINSHHSGVNKDFGYLYLRLVSKLKSKQFSFIRFEFDNYLINRWEGGLIPASNKELRLNSKFITGEKAAELLKVSHVTIVSLIERQLLVGAVNKRERRMQVLVEKKSVTTYLASIQNMLSASEVICLLGICRDSIHKLQSNDIIQGEKHLLNKKAWAFQRNSVEGLLNNFEKRVLMKGEKQPTDLYNFSSALDQFVSTNSRTIVDLIKAVLDSKLAIYKIDVCKGDLNSYYFSKRETIDYLNRTREGLLNRKEVATALKTDANNIGYWIKLGFLEGSAEHYKIVVSTESINNFIRKYIDLGEISRLMKRQPRWVLEYLQESGVVALSGKKIDGSGTYLFNRNEIFERFRDLIEPILSTDITV</sequence>